<reference evidence="8 9" key="1">
    <citation type="submission" date="2024-09" db="EMBL/GenBank/DDBJ databases">
        <authorList>
            <person name="Sun Q."/>
            <person name="Mori K."/>
        </authorList>
    </citation>
    <scope>NUCLEOTIDE SEQUENCE [LARGE SCALE GENOMIC DNA]</scope>
    <source>
        <strain evidence="8 9">JCM 3143</strain>
    </source>
</reference>
<keyword evidence="3 4" id="KW-0285">Flavoprotein</keyword>
<evidence type="ECO:0000256" key="1">
    <source>
        <dbReference type="ARBA" id="ARBA00022793"/>
    </source>
</evidence>
<accession>A0ABV5RZ67</accession>
<dbReference type="EC" id="4.1.1.36" evidence="3"/>
<feature type="binding site" evidence="3">
    <location>
        <position position="385"/>
    </location>
    <ligand>
        <name>CTP</name>
        <dbReference type="ChEBI" id="CHEBI:37563"/>
    </ligand>
</feature>
<comment type="caution">
    <text evidence="3">Lacks conserved residue(s) required for the propagation of feature annotation.</text>
</comment>
<keyword evidence="3 4" id="KW-0436">Ligase</keyword>
<keyword evidence="9" id="KW-1185">Reference proteome</keyword>
<dbReference type="Pfam" id="PF02441">
    <property type="entry name" value="Flavoprotein"/>
    <property type="match status" value="1"/>
</dbReference>
<comment type="similarity">
    <text evidence="3 4">In the C-terminal section; belongs to the PPC synthetase family.</text>
</comment>
<dbReference type="PANTHER" id="PTHR14359">
    <property type="entry name" value="HOMO-OLIGOMERIC FLAVIN CONTAINING CYS DECARBOXYLASE FAMILY"/>
    <property type="match status" value="1"/>
</dbReference>
<keyword evidence="3" id="KW-0479">Metal-binding</keyword>
<comment type="similarity">
    <text evidence="3 4">In the N-terminal section; belongs to the HFCD (homo-oligomeric flavin containing Cys decarboxylase) superfamily.</text>
</comment>
<comment type="function">
    <text evidence="4">Catalyzes two steps in the biosynthesis of coenzyme A. In the first step cysteine is conjugated to 4'-phosphopantothenate to form 4-phosphopantothenoylcysteine, in the latter compound is decarboxylated to form 4'-phosphopantotheine.</text>
</comment>
<keyword evidence="3" id="KW-0511">Multifunctional enzyme</keyword>
<keyword evidence="3 4" id="KW-0288">FMN</keyword>
<dbReference type="RefSeq" id="WP_344985229.1">
    <property type="nucleotide sequence ID" value="NZ_BAAAXV010000001.1"/>
</dbReference>
<dbReference type="HAMAP" id="MF_02225">
    <property type="entry name" value="CoaBC"/>
    <property type="match status" value="1"/>
</dbReference>
<comment type="catalytic activity">
    <reaction evidence="3 4">
        <text>(R)-4'-phosphopantothenate + L-cysteine + CTP = N-[(R)-4-phosphopantothenoyl]-L-cysteine + CMP + diphosphate + H(+)</text>
        <dbReference type="Rhea" id="RHEA:19397"/>
        <dbReference type="ChEBI" id="CHEBI:10986"/>
        <dbReference type="ChEBI" id="CHEBI:15378"/>
        <dbReference type="ChEBI" id="CHEBI:33019"/>
        <dbReference type="ChEBI" id="CHEBI:35235"/>
        <dbReference type="ChEBI" id="CHEBI:37563"/>
        <dbReference type="ChEBI" id="CHEBI:59458"/>
        <dbReference type="ChEBI" id="CHEBI:60377"/>
        <dbReference type="EC" id="6.3.2.5"/>
    </reaction>
</comment>
<proteinExistence type="inferred from homology"/>
<dbReference type="GO" id="GO:0004633">
    <property type="term" value="F:phosphopantothenoylcysteine decarboxylase activity"/>
    <property type="evidence" value="ECO:0007669"/>
    <property type="project" value="UniProtKB-EC"/>
</dbReference>
<evidence type="ECO:0000259" key="6">
    <source>
        <dbReference type="Pfam" id="PF02441"/>
    </source>
</evidence>
<dbReference type="Proteomes" id="UP001589532">
    <property type="component" value="Unassembled WGS sequence"/>
</dbReference>
<feature type="binding site" evidence="3">
    <location>
        <begin position="300"/>
        <end position="303"/>
    </location>
    <ligand>
        <name>CTP</name>
        <dbReference type="ChEBI" id="CHEBI:37563"/>
    </ligand>
</feature>
<feature type="region of interest" description="Phosphopantothenate--cysteine ligase" evidence="3">
    <location>
        <begin position="185"/>
        <end position="459"/>
    </location>
</feature>
<dbReference type="PANTHER" id="PTHR14359:SF6">
    <property type="entry name" value="PHOSPHOPANTOTHENOYLCYSTEINE DECARBOXYLASE"/>
    <property type="match status" value="1"/>
</dbReference>
<dbReference type="Gene3D" id="3.40.50.10300">
    <property type="entry name" value="CoaB-like"/>
    <property type="match status" value="2"/>
</dbReference>
<comment type="function">
    <text evidence="3">Catalyzes two sequential steps in the biosynthesis of coenzyme A. In the first step cysteine is conjugated to 4'-phosphopantothenate to form 4-phosphopantothenoylcysteine. In the second step the latter compound is decarboxylated to form 4'-phosphopantotheine.</text>
</comment>
<dbReference type="SUPFAM" id="SSF52507">
    <property type="entry name" value="Homo-oligomeric flavin-containing Cys decarboxylases, HFCD"/>
    <property type="match status" value="1"/>
</dbReference>
<feature type="domain" description="Flavoprotein" evidence="6">
    <location>
        <begin position="1"/>
        <end position="171"/>
    </location>
</feature>
<comment type="cofactor">
    <cofactor evidence="3">
        <name>FMN</name>
        <dbReference type="ChEBI" id="CHEBI:58210"/>
    </cofactor>
    <text evidence="3">Binds 1 FMN per subunit.</text>
</comment>
<protein>
    <recommendedName>
        <fullName evidence="3">Coenzyme A biosynthesis bifunctional protein CoaBC</fullName>
    </recommendedName>
    <alternativeName>
        <fullName evidence="3">DNA/pantothenate metabolism flavoprotein</fullName>
    </alternativeName>
    <alternativeName>
        <fullName evidence="3">Phosphopantothenoylcysteine synthetase/decarboxylase</fullName>
        <shortName evidence="3">PPCS-PPCDC</shortName>
    </alternativeName>
    <domain>
        <recommendedName>
            <fullName evidence="3">Phosphopantothenoylcysteine decarboxylase</fullName>
            <shortName evidence="3">PPC decarboxylase</shortName>
            <shortName evidence="3">PPC-DC</shortName>
            <ecNumber evidence="3">4.1.1.36</ecNumber>
        </recommendedName>
        <alternativeName>
            <fullName evidence="3">CoaC</fullName>
        </alternativeName>
    </domain>
    <domain>
        <recommendedName>
            <fullName evidence="3">Phosphopantothenate--cysteine ligase</fullName>
            <ecNumber evidence="3">6.3.2.5</ecNumber>
        </recommendedName>
        <alternativeName>
            <fullName evidence="3">CoaB</fullName>
        </alternativeName>
        <alternativeName>
            <fullName evidence="3">Phosphopantothenoylcysteine synthetase</fullName>
            <shortName evidence="3">PPC synthetase</shortName>
            <shortName evidence="3">PPC-S</shortName>
        </alternativeName>
    </domain>
</protein>
<dbReference type="GO" id="GO:0004632">
    <property type="term" value="F:phosphopantothenate--cysteine ligase activity"/>
    <property type="evidence" value="ECO:0007669"/>
    <property type="project" value="UniProtKB-EC"/>
</dbReference>
<keyword evidence="2 3" id="KW-0456">Lyase</keyword>
<gene>
    <name evidence="3 8" type="primary">coaBC</name>
    <name evidence="8" type="ORF">ACFFSA_16665</name>
</gene>
<comment type="cofactor">
    <cofactor evidence="3">
        <name>Mg(2+)</name>
        <dbReference type="ChEBI" id="CHEBI:18420"/>
    </cofactor>
</comment>
<dbReference type="EC" id="6.3.2.5" evidence="3"/>
<evidence type="ECO:0000313" key="8">
    <source>
        <dbReference type="EMBL" id="MFB9624721.1"/>
    </source>
</evidence>
<feature type="binding site" evidence="3">
    <location>
        <position position="283"/>
    </location>
    <ligand>
        <name>CTP</name>
        <dbReference type="ChEBI" id="CHEBI:37563"/>
    </ligand>
</feature>
<feature type="compositionally biased region" description="Pro residues" evidence="5">
    <location>
        <begin position="325"/>
        <end position="337"/>
    </location>
</feature>
<feature type="binding site" evidence="3">
    <location>
        <position position="273"/>
    </location>
    <ligand>
        <name>CTP</name>
        <dbReference type="ChEBI" id="CHEBI:37563"/>
    </ligand>
</feature>
<evidence type="ECO:0000256" key="4">
    <source>
        <dbReference type="RuleBase" id="RU364078"/>
    </source>
</evidence>
<dbReference type="NCBIfam" id="TIGR00521">
    <property type="entry name" value="coaBC_dfp"/>
    <property type="match status" value="1"/>
</dbReference>
<dbReference type="EMBL" id="JBHMBW010000012">
    <property type="protein sequence ID" value="MFB9624721.1"/>
    <property type="molecule type" value="Genomic_DNA"/>
</dbReference>
<dbReference type="Pfam" id="PF04127">
    <property type="entry name" value="DFP"/>
    <property type="match status" value="2"/>
</dbReference>
<dbReference type="InterPro" id="IPR007085">
    <property type="entry name" value="DNA/pantothenate-metab_flavo_C"/>
</dbReference>
<organism evidence="8 9">
    <name type="scientific">Nonomuraea helvata</name>
    <dbReference type="NCBI Taxonomy" id="37484"/>
    <lineage>
        <taxon>Bacteria</taxon>
        <taxon>Bacillati</taxon>
        <taxon>Actinomycetota</taxon>
        <taxon>Actinomycetes</taxon>
        <taxon>Streptosporangiales</taxon>
        <taxon>Streptosporangiaceae</taxon>
        <taxon>Nonomuraea</taxon>
    </lineage>
</organism>
<feature type="domain" description="DNA/pantothenate metabolism flavoprotein C-terminal" evidence="7">
    <location>
        <begin position="380"/>
        <end position="456"/>
    </location>
</feature>
<feature type="region of interest" description="Phosphopantothenoylcysteine decarboxylase" evidence="3">
    <location>
        <begin position="1"/>
        <end position="184"/>
    </location>
</feature>
<evidence type="ECO:0000256" key="3">
    <source>
        <dbReference type="HAMAP-Rule" id="MF_02225"/>
    </source>
</evidence>
<evidence type="ECO:0000256" key="5">
    <source>
        <dbReference type="SAM" id="MobiDB-lite"/>
    </source>
</evidence>
<comment type="caution">
    <text evidence="8">The sequence shown here is derived from an EMBL/GenBank/DDBJ whole genome shotgun (WGS) entry which is preliminary data.</text>
</comment>
<keyword evidence="1 3" id="KW-0210">Decarboxylase</keyword>
<feature type="region of interest" description="Disordered" evidence="5">
    <location>
        <begin position="314"/>
        <end position="369"/>
    </location>
</feature>
<dbReference type="Gene3D" id="3.40.50.1950">
    <property type="entry name" value="Flavin prenyltransferase-like"/>
    <property type="match status" value="1"/>
</dbReference>
<sequence length="459" mass="47490">MKVVLGVSGGIAAYKACELLRLFTESGHEVRVVPTREALKFVGAPTWAALSGNPVSAEVWDDVHEVPHVRIGKQADLVVVAPATADVLARAAHGLAGDLLTNTLLTATCPVVFAPAMHTEMWQHPATRANVATLRERGAVVIDPAVGRLTGADTGPGRLPDPAEIFQLCLRVLRGRPLDLTGRKVVISAGGTREAIDPVRYIGNRSSGLQGYALARTAAARGAEVTLVAANVALSDPAGAKVVRVESAAEMREAVLSAAADADVVVMAAAVADFRPATRHDTKIKKTDGEPEPIFLTKNPDILAELGTLRRDARTAQVRSGDGTPPLPPSPSLPPEPASLGVATPQSPPSGVTSPEPGDSRPGGGGLEVASRRGLRAYPEVIVGFAAETDDVLANGQAKLARKGCDLLVVNQVGEGLAFGTPDNAATVLVAGGEPVEVPFGPKEDVADAVWDLVAARLS</sequence>
<dbReference type="SUPFAM" id="SSF102645">
    <property type="entry name" value="CoaB-like"/>
    <property type="match status" value="2"/>
</dbReference>
<dbReference type="InterPro" id="IPR003382">
    <property type="entry name" value="Flavoprotein"/>
</dbReference>
<dbReference type="InterPro" id="IPR005252">
    <property type="entry name" value="CoaBC"/>
</dbReference>
<comment type="catalytic activity">
    <reaction evidence="3 4">
        <text>N-[(R)-4-phosphopantothenoyl]-L-cysteine + H(+) = (R)-4'-phosphopantetheine + CO2</text>
        <dbReference type="Rhea" id="RHEA:16793"/>
        <dbReference type="ChEBI" id="CHEBI:15378"/>
        <dbReference type="ChEBI" id="CHEBI:16526"/>
        <dbReference type="ChEBI" id="CHEBI:59458"/>
        <dbReference type="ChEBI" id="CHEBI:61723"/>
        <dbReference type="EC" id="4.1.1.36"/>
    </reaction>
</comment>
<comment type="pathway">
    <text evidence="3 4">Cofactor biosynthesis; coenzyme A biosynthesis; CoA from (R)-pantothenate: step 3/5.</text>
</comment>
<comment type="pathway">
    <text evidence="3 4">Cofactor biosynthesis; coenzyme A biosynthesis; CoA from (R)-pantothenate: step 2/5.</text>
</comment>
<dbReference type="InterPro" id="IPR035929">
    <property type="entry name" value="CoaB-like_sf"/>
</dbReference>
<feature type="domain" description="DNA/pantothenate metabolism flavoprotein C-terminal" evidence="7">
    <location>
        <begin position="180"/>
        <end position="313"/>
    </location>
</feature>
<feature type="binding site" evidence="3">
    <location>
        <position position="403"/>
    </location>
    <ligand>
        <name>CTP</name>
        <dbReference type="ChEBI" id="CHEBI:37563"/>
    </ligand>
</feature>
<evidence type="ECO:0000259" key="7">
    <source>
        <dbReference type="Pfam" id="PF04127"/>
    </source>
</evidence>
<feature type="binding site" evidence="3">
    <location>
        <position position="399"/>
    </location>
    <ligand>
        <name>CTP</name>
        <dbReference type="ChEBI" id="CHEBI:37563"/>
    </ligand>
</feature>
<evidence type="ECO:0000256" key="2">
    <source>
        <dbReference type="ARBA" id="ARBA00023239"/>
    </source>
</evidence>
<dbReference type="InterPro" id="IPR036551">
    <property type="entry name" value="Flavin_trans-like"/>
</dbReference>
<keyword evidence="3" id="KW-0460">Magnesium</keyword>
<name>A0ABV5RZ67_9ACTN</name>
<evidence type="ECO:0000313" key="9">
    <source>
        <dbReference type="Proteomes" id="UP001589532"/>
    </source>
</evidence>